<accession>A0A132B3M9</accession>
<evidence type="ECO:0008006" key="3">
    <source>
        <dbReference type="Google" id="ProtNLM"/>
    </source>
</evidence>
<reference evidence="1 2" key="1">
    <citation type="submission" date="2015-10" db="EMBL/GenBank/DDBJ databases">
        <title>Full genome of DAOMC 229536 Phialocephala scopiformis, a fungal endophyte of spruce producing the potent anti-insectan compound rugulosin.</title>
        <authorList>
            <consortium name="DOE Joint Genome Institute"/>
            <person name="Walker A.K."/>
            <person name="Frasz S.L."/>
            <person name="Seifert K.A."/>
            <person name="Miller J.D."/>
            <person name="Mondo S.J."/>
            <person name="Labutti K."/>
            <person name="Lipzen A."/>
            <person name="Dockter R."/>
            <person name="Kennedy M."/>
            <person name="Grigoriev I.V."/>
            <person name="Spatafora J.W."/>
        </authorList>
    </citation>
    <scope>NUCLEOTIDE SEQUENCE [LARGE SCALE GENOMIC DNA]</scope>
    <source>
        <strain evidence="1 2">CBS 120377</strain>
    </source>
</reference>
<dbReference type="Proteomes" id="UP000070700">
    <property type="component" value="Unassembled WGS sequence"/>
</dbReference>
<dbReference type="KEGG" id="psco:LY89DRAFT_692028"/>
<dbReference type="InParanoid" id="A0A132B3M9"/>
<evidence type="ECO:0000313" key="1">
    <source>
        <dbReference type="EMBL" id="KUJ06941.1"/>
    </source>
</evidence>
<organism evidence="1 2">
    <name type="scientific">Mollisia scopiformis</name>
    <name type="common">Conifer needle endophyte fungus</name>
    <name type="synonym">Phialocephala scopiformis</name>
    <dbReference type="NCBI Taxonomy" id="149040"/>
    <lineage>
        <taxon>Eukaryota</taxon>
        <taxon>Fungi</taxon>
        <taxon>Dikarya</taxon>
        <taxon>Ascomycota</taxon>
        <taxon>Pezizomycotina</taxon>
        <taxon>Leotiomycetes</taxon>
        <taxon>Helotiales</taxon>
        <taxon>Mollisiaceae</taxon>
        <taxon>Mollisia</taxon>
    </lineage>
</organism>
<dbReference type="AlphaFoldDB" id="A0A132B3M9"/>
<proteinExistence type="predicted"/>
<dbReference type="Gene3D" id="3.30.710.10">
    <property type="entry name" value="Potassium Channel Kv1.1, Chain A"/>
    <property type="match status" value="1"/>
</dbReference>
<name>A0A132B3M9_MOLSC</name>
<protein>
    <recommendedName>
        <fullName evidence="3">BTB domain-containing protein</fullName>
    </recommendedName>
</protein>
<dbReference type="OrthoDB" id="3560159at2759"/>
<gene>
    <name evidence="1" type="ORF">LY89DRAFT_692028</name>
</gene>
<dbReference type="GeneID" id="28826182"/>
<dbReference type="InterPro" id="IPR011333">
    <property type="entry name" value="SKP1/BTB/POZ_sf"/>
</dbReference>
<keyword evidence="2" id="KW-1185">Reference proteome</keyword>
<dbReference type="RefSeq" id="XP_018061296.1">
    <property type="nucleotide sequence ID" value="XM_018216456.1"/>
</dbReference>
<evidence type="ECO:0000313" key="2">
    <source>
        <dbReference type="Proteomes" id="UP000070700"/>
    </source>
</evidence>
<dbReference type="EMBL" id="KQ947442">
    <property type="protein sequence ID" value="KUJ06941.1"/>
    <property type="molecule type" value="Genomic_DNA"/>
</dbReference>
<sequence>MDIDKSRNKPLYKDDHTPVDIAPNGDVLFIVGPLKRRVRVYSLILKNASKPFATLLGPQFSEGQALLEHNPSEPVHLSLPEDDFDAIVTIFSILHGRNRNFNKELSSKEVLNVAITADKWCCVVPLWWAAKDWLKCDGITDSKVLWALTLTAYLLDEEKSCAIQLQPWFCTIRGRNRMTILMKLLVLMMIRWHLFESHSVLKGLASAYLWLPS</sequence>